<evidence type="ECO:0000256" key="1">
    <source>
        <dbReference type="ARBA" id="ARBA00023115"/>
    </source>
</evidence>
<organism evidence="2 3">
    <name type="scientific">Methylobacterium gregans</name>
    <dbReference type="NCBI Taxonomy" id="374424"/>
    <lineage>
        <taxon>Bacteria</taxon>
        <taxon>Pseudomonadati</taxon>
        <taxon>Pseudomonadota</taxon>
        <taxon>Alphaproteobacteria</taxon>
        <taxon>Hyphomicrobiales</taxon>
        <taxon>Methylobacteriaceae</taxon>
        <taxon>Methylobacterium</taxon>
    </lineage>
</organism>
<reference evidence="2" key="2">
    <citation type="submission" date="2021-08" db="EMBL/GenBank/DDBJ databases">
        <authorList>
            <person name="Tani A."/>
            <person name="Ola A."/>
            <person name="Ogura Y."/>
            <person name="Katsura K."/>
            <person name="Hayashi T."/>
        </authorList>
    </citation>
    <scope>NUCLEOTIDE SEQUENCE</scope>
    <source>
        <strain evidence="2">NBRC 103626</strain>
    </source>
</reference>
<dbReference type="AlphaFoldDB" id="A0AA37MA97"/>
<dbReference type="PANTHER" id="PTHR43317:SF3">
    <property type="entry name" value="BLR2883 PROTEIN"/>
    <property type="match status" value="1"/>
</dbReference>
<dbReference type="EMBL" id="BPQM01000018">
    <property type="protein sequence ID" value="GJD77658.1"/>
    <property type="molecule type" value="Genomic_DNA"/>
</dbReference>
<comment type="caution">
    <text evidence="2">The sequence shown here is derived from an EMBL/GenBank/DDBJ whole genome shotgun (WGS) entry which is preliminary data.</text>
</comment>
<keyword evidence="1" id="KW-0620">Polyamine biosynthesis</keyword>
<reference evidence="2" key="1">
    <citation type="journal article" date="2016" name="Front. Microbiol.">
        <title>Genome Sequence of the Piezophilic, Mesophilic Sulfate-Reducing Bacterium Desulfovibrio indicus J2T.</title>
        <authorList>
            <person name="Cao J."/>
            <person name="Maignien L."/>
            <person name="Shao Z."/>
            <person name="Alain K."/>
            <person name="Jebbar M."/>
        </authorList>
    </citation>
    <scope>NUCLEOTIDE SEQUENCE</scope>
    <source>
        <strain evidence="2">NBRC 103626</strain>
    </source>
</reference>
<dbReference type="SUPFAM" id="SSF53335">
    <property type="entry name" value="S-adenosyl-L-methionine-dependent methyltransferases"/>
    <property type="match status" value="1"/>
</dbReference>
<keyword evidence="3" id="KW-1185">Reference proteome</keyword>
<dbReference type="PANTHER" id="PTHR43317">
    <property type="entry name" value="THERMOSPERMINE SYNTHASE ACAULIS5"/>
    <property type="match status" value="1"/>
</dbReference>
<gene>
    <name evidence="2" type="primary">speE_1</name>
    <name evidence="2" type="ORF">NBEOAGPD_0865</name>
</gene>
<protein>
    <submittedName>
        <fullName evidence="2">Polyamine aminopropyltransferase</fullName>
    </submittedName>
</protein>
<dbReference type="Proteomes" id="UP001055108">
    <property type="component" value="Unassembled WGS sequence"/>
</dbReference>
<dbReference type="InterPro" id="IPR029063">
    <property type="entry name" value="SAM-dependent_MTases_sf"/>
</dbReference>
<accession>A0AA37MA97</accession>
<sequence length="228" mass="24117">MIPWVHIDTGTIPNGGGTLRLMRRGQEFSIQLGQNELMNSRLSGSEEALAELACGRIAARPAPRILIGGLGMGFTLRAALGHLPERALVEVAELVPAVAAWARGPLAEVFGGILDDPRVRLLQADVAAPIAAARAAYDAILLDVDNGPDGLTHPGNDRLYDHAGLGRARAALRPGGVLAVWSAHPDAAFTRRLRDAGFGVEEVPVRANGRRGGARHRIWLAARPGGPR</sequence>
<dbReference type="Gene3D" id="3.40.50.150">
    <property type="entry name" value="Vaccinia Virus protein VP39"/>
    <property type="match status" value="1"/>
</dbReference>
<dbReference type="GO" id="GO:0006596">
    <property type="term" value="P:polyamine biosynthetic process"/>
    <property type="evidence" value="ECO:0007669"/>
    <property type="project" value="UniProtKB-KW"/>
</dbReference>
<evidence type="ECO:0000313" key="3">
    <source>
        <dbReference type="Proteomes" id="UP001055108"/>
    </source>
</evidence>
<evidence type="ECO:0000313" key="2">
    <source>
        <dbReference type="EMBL" id="GJD77658.1"/>
    </source>
</evidence>
<dbReference type="RefSeq" id="WP_238301413.1">
    <property type="nucleotide sequence ID" value="NZ_BPQM01000018.1"/>
</dbReference>
<proteinExistence type="predicted"/>
<name>A0AA37MA97_9HYPH</name>